<reference evidence="2" key="1">
    <citation type="submission" date="2021-01" db="EMBL/GenBank/DDBJ databases">
        <title>Whole genome shotgun sequence of Actinocatenispora rupis NBRC 107355.</title>
        <authorList>
            <person name="Komaki H."/>
            <person name="Tamura T."/>
        </authorList>
    </citation>
    <scope>NUCLEOTIDE SEQUENCE</scope>
    <source>
        <strain evidence="2">NBRC 107355</strain>
    </source>
</reference>
<evidence type="ECO:0000259" key="1">
    <source>
        <dbReference type="Pfam" id="PF02698"/>
    </source>
</evidence>
<organism evidence="2 3">
    <name type="scientific">Actinocatenispora rupis</name>
    <dbReference type="NCBI Taxonomy" id="519421"/>
    <lineage>
        <taxon>Bacteria</taxon>
        <taxon>Bacillati</taxon>
        <taxon>Actinomycetota</taxon>
        <taxon>Actinomycetes</taxon>
        <taxon>Micromonosporales</taxon>
        <taxon>Micromonosporaceae</taxon>
        <taxon>Actinocatenispora</taxon>
    </lineage>
</organism>
<dbReference type="InterPro" id="IPR014729">
    <property type="entry name" value="Rossmann-like_a/b/a_fold"/>
</dbReference>
<protein>
    <recommendedName>
        <fullName evidence="1">DUF218 domain-containing protein</fullName>
    </recommendedName>
</protein>
<name>A0A8J3JGT4_9ACTN</name>
<keyword evidence="3" id="KW-1185">Reference proteome</keyword>
<dbReference type="PANTHER" id="PTHR30336">
    <property type="entry name" value="INNER MEMBRANE PROTEIN, PROBABLE PERMEASE"/>
    <property type="match status" value="1"/>
</dbReference>
<dbReference type="Pfam" id="PF02698">
    <property type="entry name" value="DUF218"/>
    <property type="match status" value="1"/>
</dbReference>
<dbReference type="Proteomes" id="UP000612808">
    <property type="component" value="Unassembled WGS sequence"/>
</dbReference>
<evidence type="ECO:0000313" key="2">
    <source>
        <dbReference type="EMBL" id="GID14628.1"/>
    </source>
</evidence>
<dbReference type="InterPro" id="IPR051599">
    <property type="entry name" value="Cell_Envelope_Assoc"/>
</dbReference>
<dbReference type="PANTHER" id="PTHR30336:SF20">
    <property type="entry name" value="DUF218 DOMAIN-CONTAINING PROTEIN"/>
    <property type="match status" value="1"/>
</dbReference>
<dbReference type="RefSeq" id="WP_203662461.1">
    <property type="nucleotide sequence ID" value="NZ_BAAAZM010000017.1"/>
</dbReference>
<comment type="caution">
    <text evidence="2">The sequence shown here is derived from an EMBL/GenBank/DDBJ whole genome shotgun (WGS) entry which is preliminary data.</text>
</comment>
<sequence>MDAAVRPVTREDLAAAEILWEYHRLGEPRRHADAGIVLGCHDLGVADVAADLHHEGRVPVLVCSGGTNPLRPNLFPYGEAAAFAGRLRDRGVPDGAVLTEPAATNTGANIALSRAVLAAAGVRPATVVLVCMPYMQRRAWSTCGRLWPEVDAWCASTAAPFAAYVAGIGDARLVIDHMVGDLERVLAYPARGYALPQPVPRPVLDAYRQLVAAGYTRRMLPV</sequence>
<gene>
    <name evidence="2" type="ORF">Aru02nite_55170</name>
</gene>
<evidence type="ECO:0000313" key="3">
    <source>
        <dbReference type="Proteomes" id="UP000612808"/>
    </source>
</evidence>
<dbReference type="GO" id="GO:0005886">
    <property type="term" value="C:plasma membrane"/>
    <property type="evidence" value="ECO:0007669"/>
    <property type="project" value="TreeGrafter"/>
</dbReference>
<dbReference type="Gene3D" id="3.40.50.620">
    <property type="entry name" value="HUPs"/>
    <property type="match status" value="1"/>
</dbReference>
<accession>A0A8J3JGT4</accession>
<dbReference type="AlphaFoldDB" id="A0A8J3JGT4"/>
<feature type="domain" description="DUF218" evidence="1">
    <location>
        <begin position="33"/>
        <end position="149"/>
    </location>
</feature>
<proteinExistence type="predicted"/>
<dbReference type="CDD" id="cd06259">
    <property type="entry name" value="YdcF-like"/>
    <property type="match status" value="1"/>
</dbReference>
<dbReference type="InterPro" id="IPR003848">
    <property type="entry name" value="DUF218"/>
</dbReference>
<dbReference type="EMBL" id="BOMB01000032">
    <property type="protein sequence ID" value="GID14628.1"/>
    <property type="molecule type" value="Genomic_DNA"/>
</dbReference>